<feature type="transmembrane region" description="Helical" evidence="2">
    <location>
        <begin position="12"/>
        <end position="32"/>
    </location>
</feature>
<dbReference type="InterPro" id="IPR012429">
    <property type="entry name" value="HGSNAT_cat"/>
</dbReference>
<dbReference type="RefSeq" id="WP_008516933.1">
    <property type="nucleotide sequence ID" value="NZ_ACJM01000009.1"/>
</dbReference>
<feature type="domain" description="Heparan-alpha-glucosaminide N-acetyltransferase catalytic" evidence="3">
    <location>
        <begin position="11"/>
        <end position="271"/>
    </location>
</feature>
<accession>C0GHG6</accession>
<gene>
    <name evidence="4" type="ORF">DealDRAFT_1925</name>
</gene>
<feature type="transmembrane region" description="Helical" evidence="2">
    <location>
        <begin position="193"/>
        <end position="212"/>
    </location>
</feature>
<reference evidence="4 5" key="1">
    <citation type="submission" date="2009-02" db="EMBL/GenBank/DDBJ databases">
        <title>Sequencing of the draft genome and assembly of Dethiobacter alkaliphilus AHT 1.</title>
        <authorList>
            <consortium name="US DOE Joint Genome Institute (JGI-PGF)"/>
            <person name="Lucas S."/>
            <person name="Copeland A."/>
            <person name="Lapidus A."/>
            <person name="Glavina del Rio T."/>
            <person name="Dalin E."/>
            <person name="Tice H."/>
            <person name="Bruce D."/>
            <person name="Goodwin L."/>
            <person name="Pitluck S."/>
            <person name="Larimer F."/>
            <person name="Land M.L."/>
            <person name="Hauser L."/>
            <person name="Muyzer G."/>
        </authorList>
    </citation>
    <scope>NUCLEOTIDE SEQUENCE [LARGE SCALE GENOMIC DNA]</scope>
    <source>
        <strain evidence="4 5">AHT 1</strain>
    </source>
</reference>
<dbReference type="STRING" id="555088.DealDRAFT_1925"/>
<feature type="compositionally biased region" description="Polar residues" evidence="1">
    <location>
        <begin position="350"/>
        <end position="360"/>
    </location>
</feature>
<comment type="caution">
    <text evidence="4">The sequence shown here is derived from an EMBL/GenBank/DDBJ whole genome shotgun (WGS) entry which is preliminary data.</text>
</comment>
<dbReference type="Proteomes" id="UP000006443">
    <property type="component" value="Unassembled WGS sequence"/>
</dbReference>
<proteinExistence type="predicted"/>
<feature type="transmembrane region" description="Helical" evidence="2">
    <location>
        <begin position="44"/>
        <end position="71"/>
    </location>
</feature>
<keyword evidence="2" id="KW-1133">Transmembrane helix</keyword>
<feature type="transmembrane region" description="Helical" evidence="2">
    <location>
        <begin position="266"/>
        <end position="296"/>
    </location>
</feature>
<evidence type="ECO:0000256" key="1">
    <source>
        <dbReference type="SAM" id="MobiDB-lite"/>
    </source>
</evidence>
<name>C0GHG6_DETAL</name>
<dbReference type="Pfam" id="PF07786">
    <property type="entry name" value="HGSNAT_cat"/>
    <property type="match status" value="1"/>
</dbReference>
<sequence>MADLPMEKKTRFSEIDALRGLAVLLMVFNHGMEWAHTTAFDIVVILQTLSIGDIATPMFYFAAGLSLYLSLQTKLRKNPDPLLVRQRYTVRLGKLFAIGITVSLTWGVLQAQAVTLLSLVWLTMTLPKLKDLNPPRYFFPGLLAATLSLHFLITSNALHPAVERVFSGQFPLFAILSINIAGFYLASRLAHKSFTLQAIALATLLIGSGLVLRHNDAVFVRSGAPAAFLLFGIGLAILFLGIFRYAPVQRLSLFRYLTMMGKDALFVYVFHYALFFVPFFFTGLMGTLSATASVIFSGSMLVGISIMVKLREKNKVTVFAMLDMIVAGFWSYLSQISLPSLSQPKPRSARISNSGMWTDN</sequence>
<feature type="transmembrane region" description="Helical" evidence="2">
    <location>
        <begin position="224"/>
        <end position="246"/>
    </location>
</feature>
<dbReference type="EMBL" id="ACJM01000009">
    <property type="protein sequence ID" value="EEG77172.1"/>
    <property type="molecule type" value="Genomic_DNA"/>
</dbReference>
<feature type="transmembrane region" description="Helical" evidence="2">
    <location>
        <begin position="92"/>
        <end position="117"/>
    </location>
</feature>
<dbReference type="AlphaFoldDB" id="C0GHG6"/>
<evidence type="ECO:0000256" key="2">
    <source>
        <dbReference type="SAM" id="Phobius"/>
    </source>
</evidence>
<keyword evidence="5" id="KW-1185">Reference proteome</keyword>
<organism evidence="4 5">
    <name type="scientific">Dethiobacter alkaliphilus AHT 1</name>
    <dbReference type="NCBI Taxonomy" id="555088"/>
    <lineage>
        <taxon>Bacteria</taxon>
        <taxon>Bacillati</taxon>
        <taxon>Bacillota</taxon>
        <taxon>Dethiobacteria</taxon>
        <taxon>Dethiobacterales</taxon>
        <taxon>Dethiobacteraceae</taxon>
        <taxon>Dethiobacter</taxon>
    </lineage>
</organism>
<evidence type="ECO:0000313" key="5">
    <source>
        <dbReference type="Proteomes" id="UP000006443"/>
    </source>
</evidence>
<evidence type="ECO:0000313" key="4">
    <source>
        <dbReference type="EMBL" id="EEG77172.1"/>
    </source>
</evidence>
<evidence type="ECO:0000259" key="3">
    <source>
        <dbReference type="Pfam" id="PF07786"/>
    </source>
</evidence>
<feature type="transmembrane region" description="Helical" evidence="2">
    <location>
        <begin position="170"/>
        <end position="187"/>
    </location>
</feature>
<keyword evidence="2" id="KW-0472">Membrane</keyword>
<dbReference type="eggNOG" id="COG3503">
    <property type="taxonomic scope" value="Bacteria"/>
</dbReference>
<protein>
    <recommendedName>
        <fullName evidence="3">Heparan-alpha-glucosaminide N-acetyltransferase catalytic domain-containing protein</fullName>
    </recommendedName>
</protein>
<feature type="region of interest" description="Disordered" evidence="1">
    <location>
        <begin position="341"/>
        <end position="360"/>
    </location>
</feature>
<keyword evidence="2" id="KW-0812">Transmembrane</keyword>
<feature type="transmembrane region" description="Helical" evidence="2">
    <location>
        <begin position="316"/>
        <end position="333"/>
    </location>
</feature>